<sequence length="117" mass="12384">MSEFEPIPEENPRQSGSRSTQKEGGSSDRKSKSGDKHAGREKKARSSKTRSSKGESSSSGQAGQVHGRSGSNSSSKSAKKSEPLISLTSTVDVDMAIAETNSVHVGHRHETTNNLST</sequence>
<dbReference type="EMBL" id="JAOYFB010000004">
    <property type="protein sequence ID" value="KAK4014635.1"/>
    <property type="molecule type" value="Genomic_DNA"/>
</dbReference>
<gene>
    <name evidence="2" type="ORF">OUZ56_027152</name>
</gene>
<keyword evidence="3" id="KW-1185">Reference proteome</keyword>
<accession>A0ABQ9ZPV8</accession>
<feature type="compositionally biased region" description="Basic residues" evidence="1">
    <location>
        <begin position="39"/>
        <end position="51"/>
    </location>
</feature>
<dbReference type="Proteomes" id="UP001234178">
    <property type="component" value="Unassembled WGS sequence"/>
</dbReference>
<evidence type="ECO:0000256" key="1">
    <source>
        <dbReference type="SAM" id="MobiDB-lite"/>
    </source>
</evidence>
<proteinExistence type="predicted"/>
<comment type="caution">
    <text evidence="2">The sequence shown here is derived from an EMBL/GenBank/DDBJ whole genome shotgun (WGS) entry which is preliminary data.</text>
</comment>
<name>A0ABQ9ZPV8_9CRUS</name>
<evidence type="ECO:0000313" key="2">
    <source>
        <dbReference type="EMBL" id="KAK4014635.1"/>
    </source>
</evidence>
<protein>
    <submittedName>
        <fullName evidence="2">Uncharacterized protein</fullName>
    </submittedName>
</protein>
<evidence type="ECO:0000313" key="3">
    <source>
        <dbReference type="Proteomes" id="UP001234178"/>
    </source>
</evidence>
<organism evidence="2 3">
    <name type="scientific">Daphnia magna</name>
    <dbReference type="NCBI Taxonomy" id="35525"/>
    <lineage>
        <taxon>Eukaryota</taxon>
        <taxon>Metazoa</taxon>
        <taxon>Ecdysozoa</taxon>
        <taxon>Arthropoda</taxon>
        <taxon>Crustacea</taxon>
        <taxon>Branchiopoda</taxon>
        <taxon>Diplostraca</taxon>
        <taxon>Cladocera</taxon>
        <taxon>Anomopoda</taxon>
        <taxon>Daphniidae</taxon>
        <taxon>Daphnia</taxon>
    </lineage>
</organism>
<feature type="region of interest" description="Disordered" evidence="1">
    <location>
        <begin position="1"/>
        <end position="86"/>
    </location>
</feature>
<reference evidence="2 3" key="1">
    <citation type="journal article" date="2023" name="Nucleic Acids Res.">
        <title>The hologenome of Daphnia magna reveals possible DNA methylation and microbiome-mediated evolution of the host genome.</title>
        <authorList>
            <person name="Chaturvedi A."/>
            <person name="Li X."/>
            <person name="Dhandapani V."/>
            <person name="Marshall H."/>
            <person name="Kissane S."/>
            <person name="Cuenca-Cambronero M."/>
            <person name="Asole G."/>
            <person name="Calvet F."/>
            <person name="Ruiz-Romero M."/>
            <person name="Marangio P."/>
            <person name="Guigo R."/>
            <person name="Rago D."/>
            <person name="Mirbahai L."/>
            <person name="Eastwood N."/>
            <person name="Colbourne J.K."/>
            <person name="Zhou J."/>
            <person name="Mallon E."/>
            <person name="Orsini L."/>
        </authorList>
    </citation>
    <scope>NUCLEOTIDE SEQUENCE [LARGE SCALE GENOMIC DNA]</scope>
    <source>
        <strain evidence="2">LRV0_1</strain>
    </source>
</reference>
<feature type="compositionally biased region" description="Basic and acidic residues" evidence="1">
    <location>
        <begin position="25"/>
        <end position="38"/>
    </location>
</feature>